<dbReference type="Gene3D" id="3.40.50.720">
    <property type="entry name" value="NAD(P)-binding Rossmann-like Domain"/>
    <property type="match status" value="1"/>
</dbReference>
<dbReference type="RefSeq" id="WP_085848533.1">
    <property type="nucleotide sequence ID" value="NZ_FNZV01000003.1"/>
</dbReference>
<feature type="transmembrane region" description="Helical" evidence="13">
    <location>
        <begin position="61"/>
        <end position="80"/>
    </location>
</feature>
<evidence type="ECO:0000256" key="4">
    <source>
        <dbReference type="ARBA" id="ARBA00022840"/>
    </source>
</evidence>
<comment type="similarity">
    <text evidence="1">Belongs to the HesA/MoeB/ThiF family.</text>
</comment>
<evidence type="ECO:0000256" key="3">
    <source>
        <dbReference type="ARBA" id="ARBA00022741"/>
    </source>
</evidence>
<evidence type="ECO:0000256" key="6">
    <source>
        <dbReference type="ARBA" id="ARBA00055169"/>
    </source>
</evidence>
<protein>
    <recommendedName>
        <fullName evidence="9">Molybdopterin-synthase adenylyltransferase</fullName>
        <ecNumber evidence="8">2.7.7.80</ecNumber>
    </recommendedName>
    <alternativeName>
        <fullName evidence="12">MoaD protein adenylase</fullName>
    </alternativeName>
    <alternativeName>
        <fullName evidence="10">Molybdopterin-converting factor subunit 1 adenylase</fullName>
    </alternativeName>
    <alternativeName>
        <fullName evidence="11">Sulfur carrier protein MoaD adenylyltransferase</fullName>
    </alternativeName>
</protein>
<evidence type="ECO:0000259" key="14">
    <source>
        <dbReference type="Pfam" id="PF00899"/>
    </source>
</evidence>
<comment type="subunit">
    <text evidence="7">Homodimer. Forms a stable heterotetrameric complex of 2 MoeB and 2 MoaD during adenylation of MoaD.</text>
</comment>
<proteinExistence type="inferred from homology"/>
<comment type="function">
    <text evidence="6">Catalyzes the adenylation by ATP of the carboxyl group of the C-terminal glycine of sulfur carrier protein MoaD.</text>
</comment>
<gene>
    <name evidence="15" type="primary">moeB</name>
    <name evidence="15" type="ORF">PAM7971_01635</name>
</gene>
<dbReference type="STRING" id="658057.SAMN04488032_10383"/>
<evidence type="ECO:0000256" key="1">
    <source>
        <dbReference type="ARBA" id="ARBA00009919"/>
    </source>
</evidence>
<dbReference type="SUPFAM" id="SSF69572">
    <property type="entry name" value="Activating enzymes of the ubiquitin-like proteins"/>
    <property type="match status" value="1"/>
</dbReference>
<dbReference type="PANTHER" id="PTHR10953:SF102">
    <property type="entry name" value="ADENYLYLTRANSFERASE AND SULFURTRANSFERASE MOCS3"/>
    <property type="match status" value="1"/>
</dbReference>
<dbReference type="NCBIfam" id="NF004281">
    <property type="entry name" value="PRK05690.1"/>
    <property type="match status" value="1"/>
</dbReference>
<keyword evidence="15" id="KW-0548">Nucleotidyltransferase</keyword>
<evidence type="ECO:0000256" key="13">
    <source>
        <dbReference type="SAM" id="Phobius"/>
    </source>
</evidence>
<dbReference type="CDD" id="cd00757">
    <property type="entry name" value="ThiF_MoeB_HesA_family"/>
    <property type="match status" value="1"/>
</dbReference>
<dbReference type="FunFam" id="3.40.50.720:FF:000033">
    <property type="entry name" value="Adenylyltransferase and sulfurtransferase MOCS3"/>
    <property type="match status" value="1"/>
</dbReference>
<evidence type="ECO:0000256" key="5">
    <source>
        <dbReference type="ARBA" id="ARBA00052218"/>
    </source>
</evidence>
<evidence type="ECO:0000313" key="16">
    <source>
        <dbReference type="Proteomes" id="UP000193307"/>
    </source>
</evidence>
<accession>A0A1Y5SGU5</accession>
<evidence type="ECO:0000313" key="15">
    <source>
        <dbReference type="EMBL" id="SLN37401.1"/>
    </source>
</evidence>
<comment type="catalytic activity">
    <reaction evidence="5">
        <text>[molybdopterin-synthase sulfur-carrier protein]-C-terminal Gly-Gly + ATP + H(+) = [molybdopterin-synthase sulfur-carrier protein]-C-terminal Gly-Gly-AMP + diphosphate</text>
        <dbReference type="Rhea" id="RHEA:43616"/>
        <dbReference type="Rhea" id="RHEA-COMP:12159"/>
        <dbReference type="Rhea" id="RHEA-COMP:12202"/>
        <dbReference type="ChEBI" id="CHEBI:15378"/>
        <dbReference type="ChEBI" id="CHEBI:30616"/>
        <dbReference type="ChEBI" id="CHEBI:33019"/>
        <dbReference type="ChEBI" id="CHEBI:90618"/>
        <dbReference type="ChEBI" id="CHEBI:90778"/>
        <dbReference type="EC" id="2.7.7.80"/>
    </reaction>
</comment>
<keyword evidence="13" id="KW-0812">Transmembrane</keyword>
<keyword evidence="3" id="KW-0547">Nucleotide-binding</keyword>
<dbReference type="Proteomes" id="UP000193307">
    <property type="component" value="Unassembled WGS sequence"/>
</dbReference>
<dbReference type="GO" id="GO:0004792">
    <property type="term" value="F:thiosulfate-cyanide sulfurtransferase activity"/>
    <property type="evidence" value="ECO:0007669"/>
    <property type="project" value="TreeGrafter"/>
</dbReference>
<evidence type="ECO:0000256" key="7">
    <source>
        <dbReference type="ARBA" id="ARBA00063809"/>
    </source>
</evidence>
<dbReference type="GO" id="GO:0005829">
    <property type="term" value="C:cytosol"/>
    <property type="evidence" value="ECO:0007669"/>
    <property type="project" value="TreeGrafter"/>
</dbReference>
<dbReference type="OrthoDB" id="9804286at2"/>
<dbReference type="Pfam" id="PF00899">
    <property type="entry name" value="ThiF"/>
    <property type="match status" value="1"/>
</dbReference>
<keyword evidence="13" id="KW-0472">Membrane</keyword>
<name>A0A1Y5SGU5_9RHOB</name>
<dbReference type="GO" id="GO:0008641">
    <property type="term" value="F:ubiquitin-like modifier activating enzyme activity"/>
    <property type="evidence" value="ECO:0007669"/>
    <property type="project" value="InterPro"/>
</dbReference>
<reference evidence="15 16" key="1">
    <citation type="submission" date="2017-03" db="EMBL/GenBank/DDBJ databases">
        <authorList>
            <person name="Afonso C.L."/>
            <person name="Miller P.J."/>
            <person name="Scott M.A."/>
            <person name="Spackman E."/>
            <person name="Goraichik I."/>
            <person name="Dimitrov K.M."/>
            <person name="Suarez D.L."/>
            <person name="Swayne D.E."/>
        </authorList>
    </citation>
    <scope>NUCLEOTIDE SEQUENCE [LARGE SCALE GENOMIC DNA]</scope>
    <source>
        <strain evidence="15 16">CECT 7971</strain>
    </source>
</reference>
<sequence length="345" mass="37091">MILFAAIAIVLWIIGAVMKAPVSARVAMIAILYVGVLIAVAVLPIDTSLRQTLGGGIKEWLLLGGIVGVIALYWFALIWLKSRAALKVPPQKENGTPAFKPVELERYMRHIILREIGGPGQRKLKDAKVLVIGAGGLGAPVLQYLAGSGVGTIGVIDDDVVDASNLQRQVIHNDASQGMPKVFSAQNAMLAQNPFIEVRPYKRRFDDSSKALIEDYDLVIDGTDNFDTRYLVNAVCVQADKPLLSAAITQWEGQISLYHPAKNTPCYQCVFPHKPKDGMTATCSEAGVAAPLPGILGSLLAMEAVKHITGAGQGLGGRLMIYDALYAETRMIKTKKRTDCPICGG</sequence>
<evidence type="ECO:0000256" key="9">
    <source>
        <dbReference type="ARBA" id="ARBA00073635"/>
    </source>
</evidence>
<evidence type="ECO:0000256" key="11">
    <source>
        <dbReference type="ARBA" id="ARBA00075328"/>
    </source>
</evidence>
<dbReference type="EC" id="2.7.7.80" evidence="8"/>
<feature type="transmembrane region" description="Helical" evidence="13">
    <location>
        <begin position="29"/>
        <end position="49"/>
    </location>
</feature>
<keyword evidence="4" id="KW-0067">ATP-binding</keyword>
<evidence type="ECO:0000256" key="8">
    <source>
        <dbReference type="ARBA" id="ARBA00066884"/>
    </source>
</evidence>
<organism evidence="15 16">
    <name type="scientific">Pacificibacter marinus</name>
    <dbReference type="NCBI Taxonomy" id="658057"/>
    <lineage>
        <taxon>Bacteria</taxon>
        <taxon>Pseudomonadati</taxon>
        <taxon>Pseudomonadota</taxon>
        <taxon>Alphaproteobacteria</taxon>
        <taxon>Rhodobacterales</taxon>
        <taxon>Roseobacteraceae</taxon>
        <taxon>Pacificibacter</taxon>
    </lineage>
</organism>
<dbReference type="InterPro" id="IPR045886">
    <property type="entry name" value="ThiF/MoeB/HesA"/>
</dbReference>
<keyword evidence="2 15" id="KW-0808">Transferase</keyword>
<dbReference type="InterPro" id="IPR000594">
    <property type="entry name" value="ThiF_NAD_FAD-bd"/>
</dbReference>
<evidence type="ECO:0000256" key="10">
    <source>
        <dbReference type="ARBA" id="ARBA00075110"/>
    </source>
</evidence>
<dbReference type="GO" id="GO:0061605">
    <property type="term" value="F:molybdopterin-synthase adenylyltransferase activity"/>
    <property type="evidence" value="ECO:0007669"/>
    <property type="project" value="UniProtKB-EC"/>
</dbReference>
<dbReference type="PANTHER" id="PTHR10953">
    <property type="entry name" value="UBIQUITIN-ACTIVATING ENZYME E1"/>
    <property type="match status" value="1"/>
</dbReference>
<dbReference type="EMBL" id="FWFW01000004">
    <property type="protein sequence ID" value="SLN37401.1"/>
    <property type="molecule type" value="Genomic_DNA"/>
</dbReference>
<dbReference type="InterPro" id="IPR035985">
    <property type="entry name" value="Ubiquitin-activating_enz"/>
</dbReference>
<dbReference type="GO" id="GO:0005524">
    <property type="term" value="F:ATP binding"/>
    <property type="evidence" value="ECO:0007669"/>
    <property type="project" value="UniProtKB-KW"/>
</dbReference>
<keyword evidence="13" id="KW-1133">Transmembrane helix</keyword>
<evidence type="ECO:0000256" key="2">
    <source>
        <dbReference type="ARBA" id="ARBA00022679"/>
    </source>
</evidence>
<keyword evidence="16" id="KW-1185">Reference proteome</keyword>
<feature type="domain" description="THIF-type NAD/FAD binding fold" evidence="14">
    <location>
        <begin position="107"/>
        <end position="341"/>
    </location>
</feature>
<dbReference type="GO" id="GO:0008146">
    <property type="term" value="F:sulfotransferase activity"/>
    <property type="evidence" value="ECO:0007669"/>
    <property type="project" value="TreeGrafter"/>
</dbReference>
<dbReference type="AlphaFoldDB" id="A0A1Y5SGU5"/>
<evidence type="ECO:0000256" key="12">
    <source>
        <dbReference type="ARBA" id="ARBA00078531"/>
    </source>
</evidence>